<dbReference type="SUPFAM" id="SSF158472">
    <property type="entry name" value="HAMP domain-like"/>
    <property type="match status" value="1"/>
</dbReference>
<dbReference type="PANTHER" id="PTHR45138">
    <property type="entry name" value="REGULATORY COMPONENTS OF SENSORY TRANSDUCTION SYSTEM"/>
    <property type="match status" value="1"/>
</dbReference>
<dbReference type="AlphaFoldDB" id="A0A3B1C5C3"/>
<dbReference type="InterPro" id="IPR029787">
    <property type="entry name" value="Nucleotide_cyclase"/>
</dbReference>
<name>A0A3B1C5C3_9ZZZZ</name>
<evidence type="ECO:0000259" key="3">
    <source>
        <dbReference type="PROSITE" id="PS50885"/>
    </source>
</evidence>
<dbReference type="FunFam" id="3.30.70.270:FF:000001">
    <property type="entry name" value="Diguanylate cyclase domain protein"/>
    <property type="match status" value="1"/>
</dbReference>
<evidence type="ECO:0000256" key="1">
    <source>
        <dbReference type="SAM" id="Phobius"/>
    </source>
</evidence>
<dbReference type="NCBIfam" id="TIGR00229">
    <property type="entry name" value="sensory_box"/>
    <property type="match status" value="1"/>
</dbReference>
<dbReference type="Pfam" id="PF08448">
    <property type="entry name" value="PAS_4"/>
    <property type="match status" value="1"/>
</dbReference>
<dbReference type="Pfam" id="PF00990">
    <property type="entry name" value="GGDEF"/>
    <property type="match status" value="1"/>
</dbReference>
<dbReference type="CDD" id="cd00130">
    <property type="entry name" value="PAS"/>
    <property type="match status" value="1"/>
</dbReference>
<dbReference type="EMBL" id="UOGC01000128">
    <property type="protein sequence ID" value="VAX21851.1"/>
    <property type="molecule type" value="Genomic_DNA"/>
</dbReference>
<dbReference type="SUPFAM" id="SSF55785">
    <property type="entry name" value="PYP-like sensor domain (PAS domain)"/>
    <property type="match status" value="2"/>
</dbReference>
<dbReference type="InterPro" id="IPR000160">
    <property type="entry name" value="GGDEF_dom"/>
</dbReference>
<gene>
    <name evidence="5" type="ORF">MNBD_NITROSPINAE01-1348</name>
</gene>
<dbReference type="InterPro" id="IPR000700">
    <property type="entry name" value="PAS-assoc_C"/>
</dbReference>
<dbReference type="Gene3D" id="6.10.340.10">
    <property type="match status" value="1"/>
</dbReference>
<dbReference type="GO" id="GO:0007165">
    <property type="term" value="P:signal transduction"/>
    <property type="evidence" value="ECO:0007669"/>
    <property type="project" value="InterPro"/>
</dbReference>
<evidence type="ECO:0000259" key="4">
    <source>
        <dbReference type="PROSITE" id="PS50887"/>
    </source>
</evidence>
<dbReference type="PROSITE" id="PS50887">
    <property type="entry name" value="GGDEF"/>
    <property type="match status" value="1"/>
</dbReference>
<feature type="domain" description="GGDEF" evidence="4">
    <location>
        <begin position="569"/>
        <end position="705"/>
    </location>
</feature>
<dbReference type="GO" id="GO:0016020">
    <property type="term" value="C:membrane"/>
    <property type="evidence" value="ECO:0007669"/>
    <property type="project" value="InterPro"/>
</dbReference>
<dbReference type="NCBIfam" id="TIGR00254">
    <property type="entry name" value="GGDEF"/>
    <property type="match status" value="1"/>
</dbReference>
<keyword evidence="1" id="KW-1133">Transmembrane helix</keyword>
<protein>
    <submittedName>
        <fullName evidence="5">Uncharacterized protein</fullName>
    </submittedName>
</protein>
<evidence type="ECO:0000313" key="5">
    <source>
        <dbReference type="EMBL" id="VAX21851.1"/>
    </source>
</evidence>
<evidence type="ECO:0000259" key="2">
    <source>
        <dbReference type="PROSITE" id="PS50113"/>
    </source>
</evidence>
<organism evidence="5">
    <name type="scientific">hydrothermal vent metagenome</name>
    <dbReference type="NCBI Taxonomy" id="652676"/>
    <lineage>
        <taxon>unclassified sequences</taxon>
        <taxon>metagenomes</taxon>
        <taxon>ecological metagenomes</taxon>
    </lineage>
</organism>
<dbReference type="PANTHER" id="PTHR45138:SF9">
    <property type="entry name" value="DIGUANYLATE CYCLASE DGCM-RELATED"/>
    <property type="match status" value="1"/>
</dbReference>
<dbReference type="InterPro" id="IPR043128">
    <property type="entry name" value="Rev_trsase/Diguanyl_cyclase"/>
</dbReference>
<accession>A0A3B1C5C3</accession>
<dbReference type="GO" id="GO:0052621">
    <property type="term" value="F:diguanylate cyclase activity"/>
    <property type="evidence" value="ECO:0007669"/>
    <property type="project" value="TreeGrafter"/>
</dbReference>
<feature type="domain" description="PAC" evidence="2">
    <location>
        <begin position="367"/>
        <end position="424"/>
    </location>
</feature>
<dbReference type="SUPFAM" id="SSF55073">
    <property type="entry name" value="Nucleotide cyclase"/>
    <property type="match status" value="1"/>
</dbReference>
<dbReference type="PROSITE" id="PS50885">
    <property type="entry name" value="HAMP"/>
    <property type="match status" value="1"/>
</dbReference>
<sequence>MLRWYQRLTSKIIGIGLIFFALITISLSWQYFSVKDYLVKSGQKEARLIAEGIIHSINTFVLETETGGQFIKNYVNRLNRQLKGEAEVRLVHSKSLDAEYGTDKDEHTKHELEQLSLNDGKRRSYENETHFSYVAPIISAKGCNQCHHMPDSDREVPDGYILGLTVVKVPTNVIKDMVGKLFNESIKSIALISFLLLFVGLFTARHIALPLMKMLGTVQKVTHGNLNERVSSAYIDVGGGEALGHDEISLLAKNFNTMADQMERSFTRLENWNVELSLEVARQTDKIMEIKDHYQSVVDSTQRVIFTTKKDLTIDSVNAEWNPMTEQLGLFPKREDLIGRNLLELAGEALSEKYRTICESVLKGEEQNQDGMFKTEFDCKIDGEKKYFGLTISPLKDSGKKITGLVFVAFDITQRKQAEECLRVEKEKLDSIMDGMGAAVNIVDQNYKIKYMNRIMENSFGESLDRPCYQLIAGQDEPCEGCGNTMIGQSSLEVEAVNGRTYLATRSPITDINNQTSCIVVYKDITYLKQMEEKLHRLTISDNLTGLFNQRHFHKKLEEEMVRANRQQTSLSLLFADIDKFKMYNDKFGHVEGDSCLTILGKIIKSSIRENVDSGFRYGGEEFTIILPGADKALAKTIAERIRTTFASYKFAPLLNGESVDISKTISIGVASFSGESAGAFIEKADHAMYIGKKEGGNRVTLAKATPFNSQPV</sequence>
<dbReference type="Pfam" id="PF00672">
    <property type="entry name" value="HAMP"/>
    <property type="match status" value="1"/>
</dbReference>
<keyword evidence="1" id="KW-0472">Membrane</keyword>
<dbReference type="SMART" id="SM00304">
    <property type="entry name" value="HAMP"/>
    <property type="match status" value="1"/>
</dbReference>
<dbReference type="InterPro" id="IPR035965">
    <property type="entry name" value="PAS-like_dom_sf"/>
</dbReference>
<dbReference type="CDD" id="cd01949">
    <property type="entry name" value="GGDEF"/>
    <property type="match status" value="1"/>
</dbReference>
<dbReference type="Gene3D" id="3.30.70.270">
    <property type="match status" value="1"/>
</dbReference>
<feature type="transmembrane region" description="Helical" evidence="1">
    <location>
        <begin position="12"/>
        <end position="32"/>
    </location>
</feature>
<dbReference type="Gene3D" id="3.30.450.20">
    <property type="entry name" value="PAS domain"/>
    <property type="match status" value="2"/>
</dbReference>
<keyword evidence="1" id="KW-0812">Transmembrane</keyword>
<dbReference type="InterPro" id="IPR050469">
    <property type="entry name" value="Diguanylate_Cyclase"/>
</dbReference>
<feature type="domain" description="HAMP" evidence="3">
    <location>
        <begin position="205"/>
        <end position="267"/>
    </location>
</feature>
<dbReference type="Gene3D" id="3.30.450.290">
    <property type="match status" value="1"/>
</dbReference>
<proteinExistence type="predicted"/>
<reference evidence="5" key="1">
    <citation type="submission" date="2018-06" db="EMBL/GenBank/DDBJ databases">
        <authorList>
            <person name="Zhirakovskaya E."/>
        </authorList>
    </citation>
    <scope>NUCLEOTIDE SEQUENCE</scope>
</reference>
<dbReference type="CDD" id="cd06225">
    <property type="entry name" value="HAMP"/>
    <property type="match status" value="1"/>
</dbReference>
<dbReference type="SMART" id="SM00267">
    <property type="entry name" value="GGDEF"/>
    <property type="match status" value="1"/>
</dbReference>
<dbReference type="InterPro" id="IPR000014">
    <property type="entry name" value="PAS"/>
</dbReference>
<dbReference type="InterPro" id="IPR003660">
    <property type="entry name" value="HAMP_dom"/>
</dbReference>
<dbReference type="InterPro" id="IPR013656">
    <property type="entry name" value="PAS_4"/>
</dbReference>
<dbReference type="PROSITE" id="PS50113">
    <property type="entry name" value="PAC"/>
    <property type="match status" value="1"/>
</dbReference>